<dbReference type="FunFam" id="3.65.10.10:FF:000005">
    <property type="entry name" value="3-phosphoshikimate 1-carboxyvinyltransferase"/>
    <property type="match status" value="1"/>
</dbReference>
<dbReference type="AlphaFoldDB" id="A0AB37Z3B4"/>
<comment type="caution">
    <text evidence="15">Lacks conserved residue(s) required for the propagation of feature annotation.</text>
</comment>
<keyword evidence="10" id="KW-0560">Oxidoreductase</keyword>
<accession>A0AB37Z3B4</accession>
<dbReference type="HAMAP" id="MF_00210">
    <property type="entry name" value="EPSP_synth"/>
    <property type="match status" value="1"/>
</dbReference>
<dbReference type="NCBIfam" id="TIGR01356">
    <property type="entry name" value="aroA"/>
    <property type="match status" value="1"/>
</dbReference>
<keyword evidence="12 15" id="KW-0057">Aromatic amino acid biosynthesis</keyword>
<feature type="binding site" evidence="15">
    <location>
        <position position="410"/>
    </location>
    <ligand>
        <name>phosphoenolpyruvate</name>
        <dbReference type="ChEBI" id="CHEBI:58702"/>
    </ligand>
</feature>
<dbReference type="SUPFAM" id="SSF55205">
    <property type="entry name" value="EPT/RTPC-like"/>
    <property type="match status" value="1"/>
</dbReference>
<dbReference type="InterPro" id="IPR006264">
    <property type="entry name" value="EPSP_synthase"/>
</dbReference>
<feature type="binding site" evidence="15">
    <location>
        <position position="485"/>
    </location>
    <ligand>
        <name>phosphoenolpyruvate</name>
        <dbReference type="ChEBI" id="CHEBI:58702"/>
    </ligand>
</feature>
<evidence type="ECO:0000256" key="7">
    <source>
        <dbReference type="ARBA" id="ARBA00022498"/>
    </source>
</evidence>
<dbReference type="SUPFAM" id="SSF51735">
    <property type="entry name" value="NAD(P)-binding Rossmann-fold domains"/>
    <property type="match status" value="1"/>
</dbReference>
<comment type="subunit">
    <text evidence="15">Monomer.</text>
</comment>
<dbReference type="InterPro" id="IPR023193">
    <property type="entry name" value="EPSP_synthase_CS"/>
</dbReference>
<feature type="binding site" evidence="15">
    <location>
        <position position="337"/>
    </location>
    <ligand>
        <name>phosphoenolpyruvate</name>
        <dbReference type="ChEBI" id="CHEBI:58702"/>
    </ligand>
</feature>
<dbReference type="FunFam" id="3.40.50.720:FF:000208">
    <property type="entry name" value="Prephenate dehydrogenase"/>
    <property type="match status" value="1"/>
</dbReference>
<dbReference type="RefSeq" id="WP_090248171.1">
    <property type="nucleotide sequence ID" value="NZ_FMTL01000001.1"/>
</dbReference>
<sequence length="751" mass="79798">MSEAKSAVTQVQPAAPKLGRLVVIGLGLIGGSFAKGLRERGLCREVIGVDLDPESRRLAVELGVVDRCEVDLAAACQGADIIQLAVPILAMEKLLTELAKLDLGTTVLTDVGSAKGNVVRAARLAFTGKSVRFVPGHPIAGSEQSGVEASNAQLFRRHKVILTPCEQSDESALVLVDALWRELGADVEHMEVEHHDQVLAATSHLPHLLAFTLVDSLAKRSENLEIFRYAAGGFRDFTRIAGSDPVMWHDIFLANREAVLRTLDVFRDDLDALRDAVDAGDGHQLLGVFTRARVAREHFGKILARRAYVDAMHSNDLVFLASPGGKLSGRIRVPGDKSISHRSIMLGSLAEGTTHVEGFLEGEDALATLQAFRDMGVVIEGPHHGRVTIHGVGLNGLKAPAGPLYMGNSGTSMRLLSGLLAAQPFDTTLTGDASLSKRPMSRVAKPLREMGAVIETGPEGRPPLMIKGGQRLTGMDYEMPMASAQVKSCLLLAGLYAAGTTSVTEPAPTRDHTERMLRGFGYPVTVDGSTASVESGHKLTATHIEVPADISSAAFFLVAGSIAEDSELVLEHVGINPTRTGVIDILKLMGGDITLENQREVGGETVADIRVRSAKLKGIDIPEDLVPLAIDEFPVLFVAASVAEGRTVLRGAEELRVKESDRIQVMADGLIALGVKAEPTPDGIIIEGGSIGGGEVWAHGDHRIAMSFSVASLRATAPIRIHDCANVATSFPNFLALSAQVGIRVAEEGKA</sequence>
<comment type="caution">
    <text evidence="17">The sequence shown here is derived from an EMBL/GenBank/DDBJ whole genome shotgun (WGS) entry which is preliminary data.</text>
</comment>
<comment type="pathway">
    <text evidence="3">Amino-acid biosynthesis; L-tyrosine biosynthesis; (4-hydroxyphenyl)pyruvate from prephenate (NAD(+) route): step 1/1.</text>
</comment>
<feature type="binding site" evidence="15">
    <location>
        <position position="337"/>
    </location>
    <ligand>
        <name>3-phosphoshikimate</name>
        <dbReference type="ChEBI" id="CHEBI:145989"/>
    </ligand>
</feature>
<dbReference type="Gene3D" id="1.10.3660.10">
    <property type="entry name" value="6-phosphogluconate dehydrogenase C-terminal like domain"/>
    <property type="match status" value="1"/>
</dbReference>
<dbReference type="GO" id="GO:0005737">
    <property type="term" value="C:cytoplasm"/>
    <property type="evidence" value="ECO:0007669"/>
    <property type="project" value="UniProtKB-SubCell"/>
</dbReference>
<keyword evidence="6 15" id="KW-0963">Cytoplasm</keyword>
<keyword evidence="9 15" id="KW-0808">Transferase</keyword>
<evidence type="ECO:0000256" key="15">
    <source>
        <dbReference type="HAMAP-Rule" id="MF_00210"/>
    </source>
</evidence>
<feature type="binding site" evidence="15">
    <location>
        <position position="662"/>
    </location>
    <ligand>
        <name>phosphoenolpyruvate</name>
        <dbReference type="ChEBI" id="CHEBI:58702"/>
    </ligand>
</feature>
<dbReference type="GO" id="GO:0070403">
    <property type="term" value="F:NAD+ binding"/>
    <property type="evidence" value="ECO:0007669"/>
    <property type="project" value="InterPro"/>
</dbReference>
<dbReference type="Gene3D" id="3.65.10.10">
    <property type="entry name" value="Enolpyruvate transferase domain"/>
    <property type="match status" value="2"/>
</dbReference>
<dbReference type="FunFam" id="3.65.10.10:FF:000006">
    <property type="entry name" value="3-phosphoshikimate 1-carboxyvinyltransferase"/>
    <property type="match status" value="1"/>
</dbReference>
<dbReference type="EC" id="2.5.1.19" evidence="15"/>
<dbReference type="CDD" id="cd01556">
    <property type="entry name" value="EPSP_synthase"/>
    <property type="match status" value="1"/>
</dbReference>
<dbReference type="GO" id="GO:0004665">
    <property type="term" value="F:prephenate dehydrogenase (NADP+) activity"/>
    <property type="evidence" value="ECO:0007669"/>
    <property type="project" value="InterPro"/>
</dbReference>
<feature type="binding site" evidence="15">
    <location>
        <position position="483"/>
    </location>
    <ligand>
        <name>3-phosphoshikimate</name>
        <dbReference type="ChEBI" id="CHEBI:145989"/>
    </ligand>
</feature>
<gene>
    <name evidence="15" type="primary">aroA</name>
    <name evidence="17" type="ORF">SAMN05216370_0491</name>
</gene>
<organism evidence="17 18">
    <name type="scientific">Pseudomonas peli</name>
    <dbReference type="NCBI Taxonomy" id="592361"/>
    <lineage>
        <taxon>Bacteria</taxon>
        <taxon>Pseudomonadati</taxon>
        <taxon>Pseudomonadota</taxon>
        <taxon>Gammaproteobacteria</taxon>
        <taxon>Pseudomonadales</taxon>
        <taxon>Pseudomonadaceae</taxon>
        <taxon>Pseudomonas</taxon>
    </lineage>
</organism>
<dbReference type="EMBL" id="FMTL01000001">
    <property type="protein sequence ID" value="SCW33307.1"/>
    <property type="molecule type" value="Genomic_DNA"/>
</dbReference>
<feature type="active site" description="Proton acceptor" evidence="15">
    <location>
        <position position="631"/>
    </location>
</feature>
<dbReference type="InterPro" id="IPR046826">
    <property type="entry name" value="PDH_N"/>
</dbReference>
<dbReference type="InterPro" id="IPR036968">
    <property type="entry name" value="Enolpyruvate_Tfrase_sf"/>
</dbReference>
<dbReference type="Pfam" id="PF20463">
    <property type="entry name" value="PDH_C"/>
    <property type="match status" value="1"/>
</dbReference>
<dbReference type="PROSITE" id="PS51176">
    <property type="entry name" value="PDH_ADH"/>
    <property type="match status" value="1"/>
</dbReference>
<dbReference type="PANTHER" id="PTHR21090">
    <property type="entry name" value="AROM/DEHYDROQUINATE SYNTHASE"/>
    <property type="match status" value="1"/>
</dbReference>
<dbReference type="GO" id="GO:0009423">
    <property type="term" value="P:chorismate biosynthetic process"/>
    <property type="evidence" value="ECO:0007669"/>
    <property type="project" value="UniProtKB-UniRule"/>
</dbReference>
<dbReference type="InterPro" id="IPR046825">
    <property type="entry name" value="PDH_C"/>
</dbReference>
<dbReference type="InterPro" id="IPR013792">
    <property type="entry name" value="RNA3'P_cycl/enolpyr_Trfase_a/b"/>
</dbReference>
<keyword evidence="8 15" id="KW-0028">Amino-acid biosynthesis</keyword>
<feature type="binding site" evidence="15">
    <location>
        <position position="658"/>
    </location>
    <ligand>
        <name>3-phosphoshikimate</name>
        <dbReference type="ChEBI" id="CHEBI:145989"/>
    </ligand>
</feature>
<evidence type="ECO:0000256" key="2">
    <source>
        <dbReference type="ARBA" id="ARBA00004811"/>
    </source>
</evidence>
<dbReference type="Proteomes" id="UP000242418">
    <property type="component" value="Unassembled WGS sequence"/>
</dbReference>
<evidence type="ECO:0000256" key="13">
    <source>
        <dbReference type="ARBA" id="ARBA00044633"/>
    </source>
</evidence>
<dbReference type="SUPFAM" id="SSF48179">
    <property type="entry name" value="6-phosphogluconate dehydrogenase C-terminal domain-like"/>
    <property type="match status" value="1"/>
</dbReference>
<comment type="similarity">
    <text evidence="5 15">Belongs to the EPSP synthase family.</text>
</comment>
<feature type="binding site" evidence="15">
    <location>
        <position position="703"/>
    </location>
    <ligand>
        <name>phosphoenolpyruvate</name>
        <dbReference type="ChEBI" id="CHEBI:58702"/>
    </ligand>
</feature>
<protein>
    <recommendedName>
        <fullName evidence="15">3-phosphoshikimate 1-carboxyvinyltransferase</fullName>
        <ecNumber evidence="15">2.5.1.19</ecNumber>
    </recommendedName>
    <alternativeName>
        <fullName evidence="15">5-enolpyruvylshikimate-3-phosphate synthase</fullName>
        <shortName evidence="15">EPSP synthase</shortName>
        <shortName evidence="15">EPSPS</shortName>
    </alternativeName>
</protein>
<evidence type="ECO:0000256" key="5">
    <source>
        <dbReference type="ARBA" id="ARBA00009948"/>
    </source>
</evidence>
<feature type="domain" description="Prephenate/arogenate dehydrogenase" evidence="16">
    <location>
        <begin position="19"/>
        <end position="307"/>
    </location>
</feature>
<dbReference type="PROSITE" id="PS00104">
    <property type="entry name" value="EPSP_SYNTHASE_1"/>
    <property type="match status" value="1"/>
</dbReference>
<dbReference type="InterPro" id="IPR001986">
    <property type="entry name" value="Enolpyruvate_Tfrase_dom"/>
</dbReference>
<comment type="catalytic activity">
    <reaction evidence="14">
        <text>prephenate + NAD(+) = 3-(4-hydroxyphenyl)pyruvate + CO2 + NADH</text>
        <dbReference type="Rhea" id="RHEA:13869"/>
        <dbReference type="ChEBI" id="CHEBI:16526"/>
        <dbReference type="ChEBI" id="CHEBI:29934"/>
        <dbReference type="ChEBI" id="CHEBI:36242"/>
        <dbReference type="ChEBI" id="CHEBI:57540"/>
        <dbReference type="ChEBI" id="CHEBI:57945"/>
        <dbReference type="EC" id="1.3.1.12"/>
    </reaction>
</comment>
<keyword evidence="7" id="KW-0827">Tyrosine biosynthesis</keyword>
<dbReference type="GO" id="GO:0003866">
    <property type="term" value="F:3-phosphoshikimate 1-carboxyvinyltransferase activity"/>
    <property type="evidence" value="ECO:0007669"/>
    <property type="project" value="UniProtKB-UniRule"/>
</dbReference>
<feature type="binding site" evidence="15">
    <location>
        <position position="631"/>
    </location>
    <ligand>
        <name>3-phosphoshikimate</name>
        <dbReference type="ChEBI" id="CHEBI:145989"/>
    </ligand>
</feature>
<dbReference type="InterPro" id="IPR036291">
    <property type="entry name" value="NAD(P)-bd_dom_sf"/>
</dbReference>
<evidence type="ECO:0000256" key="12">
    <source>
        <dbReference type="ARBA" id="ARBA00023141"/>
    </source>
</evidence>
<comment type="function">
    <text evidence="1 15">Catalyzes the transfer of the enolpyruvyl moiety of phosphoenolpyruvate (PEP) to the 5-hydroxyl of shikimate-3-phosphate (S3P) to produce enolpyruvyl shikimate-3-phosphate and inorganic phosphate.</text>
</comment>
<reference evidence="17 18" key="1">
    <citation type="submission" date="2016-10" db="EMBL/GenBank/DDBJ databases">
        <authorList>
            <person name="Varghese N."/>
            <person name="Submissions S."/>
        </authorList>
    </citation>
    <scope>NUCLEOTIDE SEQUENCE [LARGE SCALE GENOMIC DNA]</scope>
    <source>
        <strain evidence="17 18">DSM 17833</strain>
    </source>
</reference>
<comment type="similarity">
    <text evidence="4">Belongs to the prephenate/arogenate dehydrogenase family.</text>
</comment>
<keyword evidence="18" id="KW-1185">Reference proteome</keyword>
<evidence type="ECO:0000259" key="16">
    <source>
        <dbReference type="PROSITE" id="PS51176"/>
    </source>
</evidence>
<evidence type="ECO:0000313" key="17">
    <source>
        <dbReference type="EMBL" id="SCW33307.1"/>
    </source>
</evidence>
<proteinExistence type="inferred from homology"/>
<evidence type="ECO:0000256" key="3">
    <source>
        <dbReference type="ARBA" id="ARBA00005067"/>
    </source>
</evidence>
<evidence type="ECO:0000256" key="11">
    <source>
        <dbReference type="ARBA" id="ARBA00023027"/>
    </source>
</evidence>
<dbReference type="PROSITE" id="PS00885">
    <property type="entry name" value="EPSP_SYNTHASE_2"/>
    <property type="match status" value="1"/>
</dbReference>
<evidence type="ECO:0000256" key="6">
    <source>
        <dbReference type="ARBA" id="ARBA00022490"/>
    </source>
</evidence>
<evidence type="ECO:0000256" key="1">
    <source>
        <dbReference type="ARBA" id="ARBA00002174"/>
    </source>
</evidence>
<dbReference type="InterPro" id="IPR003099">
    <property type="entry name" value="Prephen_DH"/>
</dbReference>
<dbReference type="NCBIfam" id="NF011381">
    <property type="entry name" value="PRK14806.1"/>
    <property type="match status" value="1"/>
</dbReference>
<feature type="binding site" evidence="15">
    <location>
        <position position="342"/>
    </location>
    <ligand>
        <name>3-phosphoshikimate</name>
        <dbReference type="ChEBI" id="CHEBI:145989"/>
    </ligand>
</feature>
<feature type="binding site" evidence="15">
    <location>
        <position position="438"/>
    </location>
    <ligand>
        <name>phosphoenolpyruvate</name>
        <dbReference type="ChEBI" id="CHEBI:58702"/>
    </ligand>
</feature>
<feature type="binding site" evidence="15">
    <location>
        <position position="338"/>
    </location>
    <ligand>
        <name>3-phosphoshikimate</name>
        <dbReference type="ChEBI" id="CHEBI:145989"/>
    </ligand>
</feature>
<dbReference type="GO" id="GO:0006571">
    <property type="term" value="P:tyrosine biosynthetic process"/>
    <property type="evidence" value="ECO:0007669"/>
    <property type="project" value="UniProtKB-KW"/>
</dbReference>
<dbReference type="Gene3D" id="3.40.50.720">
    <property type="entry name" value="NAD(P)-binding Rossmann-like Domain"/>
    <property type="match status" value="1"/>
</dbReference>
<feature type="binding site" evidence="15">
    <location>
        <position position="485"/>
    </location>
    <ligand>
        <name>3-phosphoshikimate</name>
        <dbReference type="ChEBI" id="CHEBI:145989"/>
    </ligand>
</feature>
<dbReference type="InterPro" id="IPR008927">
    <property type="entry name" value="6-PGluconate_DH-like_C_sf"/>
</dbReference>
<dbReference type="PANTHER" id="PTHR21090:SF5">
    <property type="entry name" value="PENTAFUNCTIONAL AROM POLYPEPTIDE"/>
    <property type="match status" value="1"/>
</dbReference>
<comment type="catalytic activity">
    <reaction evidence="13">
        <text>3-phosphoshikimate + phosphoenolpyruvate = 5-O-(1-carboxyvinyl)-3-phosphoshikimate + phosphate</text>
        <dbReference type="Rhea" id="RHEA:21256"/>
        <dbReference type="ChEBI" id="CHEBI:43474"/>
        <dbReference type="ChEBI" id="CHEBI:57701"/>
        <dbReference type="ChEBI" id="CHEBI:58702"/>
        <dbReference type="ChEBI" id="CHEBI:145989"/>
        <dbReference type="EC" id="2.5.1.19"/>
    </reaction>
    <physiologicalReaction direction="left-to-right" evidence="13">
        <dbReference type="Rhea" id="RHEA:21257"/>
    </physiologicalReaction>
</comment>
<comment type="subcellular location">
    <subcellularLocation>
        <location evidence="15">Cytoplasm</location>
    </subcellularLocation>
</comment>
<evidence type="ECO:0000256" key="14">
    <source>
        <dbReference type="ARBA" id="ARBA00049260"/>
    </source>
</evidence>
<evidence type="ECO:0000256" key="4">
    <source>
        <dbReference type="ARBA" id="ARBA00007964"/>
    </source>
</evidence>
<dbReference type="FunFam" id="1.10.3660.10:FF:000003">
    <property type="entry name" value="Prephenate dehydrogenase"/>
    <property type="match status" value="1"/>
</dbReference>
<dbReference type="GO" id="GO:0008977">
    <property type="term" value="F:prephenate dehydrogenase (NAD+) activity"/>
    <property type="evidence" value="ECO:0007669"/>
    <property type="project" value="UniProtKB-EC"/>
</dbReference>
<dbReference type="Pfam" id="PF00275">
    <property type="entry name" value="EPSP_synthase"/>
    <property type="match status" value="1"/>
</dbReference>
<dbReference type="Pfam" id="PF02153">
    <property type="entry name" value="PDH_N"/>
    <property type="match status" value="1"/>
</dbReference>
<evidence type="ECO:0000256" key="8">
    <source>
        <dbReference type="ARBA" id="ARBA00022605"/>
    </source>
</evidence>
<evidence type="ECO:0000313" key="18">
    <source>
        <dbReference type="Proteomes" id="UP000242418"/>
    </source>
</evidence>
<name>A0AB37Z3B4_9PSED</name>
<evidence type="ECO:0000256" key="10">
    <source>
        <dbReference type="ARBA" id="ARBA00023002"/>
    </source>
</evidence>
<evidence type="ECO:0000256" key="9">
    <source>
        <dbReference type="ARBA" id="ARBA00022679"/>
    </source>
</evidence>
<comment type="pathway">
    <text evidence="2 15">Metabolic intermediate biosynthesis; chorismate biosynthesis; chorismate from D-erythrose 4-phosphate and phosphoenolpyruvate: step 6/7.</text>
</comment>
<keyword evidence="11" id="KW-0520">NAD</keyword>